<evidence type="ECO:0008006" key="4">
    <source>
        <dbReference type="Google" id="ProtNLM"/>
    </source>
</evidence>
<sequence length="195" mass="21641">MDIDALLAAAKLPEETVPLCLRPDLRRRFEELDGELLLAKTERTTMAPTDREHQLAAEIKELEAEIAEHSLQVRMRGLKHGPWVELMAAHPPRADNAADANMGVNVESFVPALIRAEMVEPEMSDAQFEKLLDVITDRQYNELANAAWMLGREYRDAPVFSRAASLVIPDSGETSRQPSDSGSRPAGSRAKKPKS</sequence>
<organism evidence="2 3">
    <name type="scientific">Amycolatopsis echigonensis</name>
    <dbReference type="NCBI Taxonomy" id="2576905"/>
    <lineage>
        <taxon>Bacteria</taxon>
        <taxon>Bacillati</taxon>
        <taxon>Actinomycetota</taxon>
        <taxon>Actinomycetes</taxon>
        <taxon>Pseudonocardiales</taxon>
        <taxon>Pseudonocardiaceae</taxon>
        <taxon>Amycolatopsis</taxon>
    </lineage>
</organism>
<comment type="caution">
    <text evidence="2">The sequence shown here is derived from an EMBL/GenBank/DDBJ whole genome shotgun (WGS) entry which is preliminary data.</text>
</comment>
<dbReference type="EMBL" id="JACJHR010000070">
    <property type="protein sequence ID" value="MBB2504322.1"/>
    <property type="molecule type" value="Genomic_DNA"/>
</dbReference>
<name>A0A8E1W5L2_9PSEU</name>
<protein>
    <recommendedName>
        <fullName evidence="4">Tail assembly chaperone</fullName>
    </recommendedName>
</protein>
<evidence type="ECO:0000313" key="3">
    <source>
        <dbReference type="Proteomes" id="UP000550260"/>
    </source>
</evidence>
<dbReference type="Proteomes" id="UP000550260">
    <property type="component" value="Unassembled WGS sequence"/>
</dbReference>
<gene>
    <name evidence="2" type="ORF">H5411_34915</name>
</gene>
<reference evidence="2 3" key="1">
    <citation type="submission" date="2020-08" db="EMBL/GenBank/DDBJ databases">
        <title>Amycolatopsis echigonensis JCM 21831.</title>
        <authorList>
            <person name="Tedsree N."/>
            <person name="Kuncharoen N."/>
            <person name="Likhitwitayawuid K."/>
            <person name="Tanasupawat S."/>
        </authorList>
    </citation>
    <scope>NUCLEOTIDE SEQUENCE [LARGE SCALE GENOMIC DNA]</scope>
    <source>
        <strain evidence="2 3">JCM 21831</strain>
    </source>
</reference>
<evidence type="ECO:0000313" key="2">
    <source>
        <dbReference type="EMBL" id="MBB2504322.1"/>
    </source>
</evidence>
<evidence type="ECO:0000256" key="1">
    <source>
        <dbReference type="SAM" id="MobiDB-lite"/>
    </source>
</evidence>
<accession>A0A8E1W5L2</accession>
<feature type="compositionally biased region" description="Polar residues" evidence="1">
    <location>
        <begin position="172"/>
        <end position="182"/>
    </location>
</feature>
<dbReference type="AlphaFoldDB" id="A0A8E1W5L2"/>
<proteinExistence type="predicted"/>
<feature type="region of interest" description="Disordered" evidence="1">
    <location>
        <begin position="166"/>
        <end position="195"/>
    </location>
</feature>
<dbReference type="RefSeq" id="WP_183126278.1">
    <property type="nucleotide sequence ID" value="NZ_JACJHR010000070.1"/>
</dbReference>